<keyword evidence="1" id="KW-1133">Transmembrane helix</keyword>
<dbReference type="AlphaFoldDB" id="A0A7J6ND47"/>
<accession>A0A7J6ND47</accession>
<evidence type="ECO:0000313" key="2">
    <source>
        <dbReference type="EMBL" id="KAF4681684.1"/>
    </source>
</evidence>
<name>A0A7J6ND47_PEROL</name>
<dbReference type="Proteomes" id="UP000541610">
    <property type="component" value="Unassembled WGS sequence"/>
</dbReference>
<reference evidence="2 3" key="1">
    <citation type="submission" date="2020-04" db="EMBL/GenBank/DDBJ databases">
        <title>Perkinsus olseni comparative genomics.</title>
        <authorList>
            <person name="Bogema D.R."/>
        </authorList>
    </citation>
    <scope>NUCLEOTIDE SEQUENCE [LARGE SCALE GENOMIC DNA]</scope>
    <source>
        <strain evidence="2">00978-12</strain>
    </source>
</reference>
<organism evidence="2 3">
    <name type="scientific">Perkinsus olseni</name>
    <name type="common">Perkinsus atlanticus</name>
    <dbReference type="NCBI Taxonomy" id="32597"/>
    <lineage>
        <taxon>Eukaryota</taxon>
        <taxon>Sar</taxon>
        <taxon>Alveolata</taxon>
        <taxon>Perkinsozoa</taxon>
        <taxon>Perkinsea</taxon>
        <taxon>Perkinsida</taxon>
        <taxon>Perkinsidae</taxon>
        <taxon>Perkinsus</taxon>
    </lineage>
</organism>
<protein>
    <submittedName>
        <fullName evidence="2">Uncharacterized protein</fullName>
    </submittedName>
</protein>
<gene>
    <name evidence="2" type="ORF">FOZ60_011706</name>
</gene>
<sequence>MSQQQQLANATATATLSANLLMSQQQQQLANATATATLSANLLMSQQQQQLANATATALSANLLMSQQQQQQLANATATATLSANLLMSQQQQLANATATATLSANLLMSQQQQQQLANVMISSSTPHIGYGNGPIRQFADATATAALSANLLMSQQQQQLANSSAVTTPARPYGCILAQSTSHPSAVTVKLTPQIANVQPKCLRLCEKKWRCRLGPLVLKRILSVGSAFVILPDSHLVENLPPREPLVLNLVTAFSLSIRTSSDVPTLLPYLSAIRGSTDRRITLTIIICLTLSVVYVYIVGLAGMQICDGVCKDFYPASLAGFHPAALPPWLVYCMYAFILLRMFVLLPISTVPLMVACETVVGRLLSCTRVTSKLSSLKGWRLAVRCLLIVVAALGAILVKRELAYFQAIASTLLTSCSLYLCPLWFYAYVMRPAGIKLWAVYVSGVLVAAFVVVGTYTSIMGIISGSPGASTESL</sequence>
<comment type="caution">
    <text evidence="2">The sequence shown here is derived from an EMBL/GenBank/DDBJ whole genome shotgun (WGS) entry which is preliminary data.</text>
</comment>
<keyword evidence="1" id="KW-0472">Membrane</keyword>
<evidence type="ECO:0000313" key="3">
    <source>
        <dbReference type="Proteomes" id="UP000541610"/>
    </source>
</evidence>
<feature type="transmembrane region" description="Helical" evidence="1">
    <location>
        <begin position="443"/>
        <end position="468"/>
    </location>
</feature>
<evidence type="ECO:0000256" key="1">
    <source>
        <dbReference type="SAM" id="Phobius"/>
    </source>
</evidence>
<feature type="transmembrane region" description="Helical" evidence="1">
    <location>
        <begin position="386"/>
        <end position="403"/>
    </location>
</feature>
<keyword evidence="1" id="KW-0812">Transmembrane</keyword>
<feature type="transmembrane region" description="Helical" evidence="1">
    <location>
        <begin position="284"/>
        <end position="305"/>
    </location>
</feature>
<dbReference type="EMBL" id="JABANP010000495">
    <property type="protein sequence ID" value="KAF4681684.1"/>
    <property type="molecule type" value="Genomic_DNA"/>
</dbReference>
<proteinExistence type="predicted"/>
<feature type="transmembrane region" description="Helical" evidence="1">
    <location>
        <begin position="409"/>
        <end position="431"/>
    </location>
</feature>
<feature type="transmembrane region" description="Helical" evidence="1">
    <location>
        <begin position="317"/>
        <end position="336"/>
    </location>
</feature>